<sequence>MRKNAEYQLSRNGKPVATPPPQLVFKMKKQVALYTFFSMQKTKVVLDQAKWMADARCKMEGQKSTWLFFTCGDRYHARRQVNALPCLC</sequence>
<name>A0A8X6YIY4_9ARAC</name>
<feature type="region of interest" description="Disordered" evidence="1">
    <location>
        <begin position="1"/>
        <end position="20"/>
    </location>
</feature>
<evidence type="ECO:0000256" key="1">
    <source>
        <dbReference type="SAM" id="MobiDB-lite"/>
    </source>
</evidence>
<comment type="caution">
    <text evidence="2">The sequence shown here is derived from an EMBL/GenBank/DDBJ whole genome shotgun (WGS) entry which is preliminary data.</text>
</comment>
<proteinExistence type="predicted"/>
<accession>A0A8X6YIY4</accession>
<dbReference type="Proteomes" id="UP000886998">
    <property type="component" value="Unassembled WGS sequence"/>
</dbReference>
<organism evidence="2 3">
    <name type="scientific">Trichonephila inaurata madagascariensis</name>
    <dbReference type="NCBI Taxonomy" id="2747483"/>
    <lineage>
        <taxon>Eukaryota</taxon>
        <taxon>Metazoa</taxon>
        <taxon>Ecdysozoa</taxon>
        <taxon>Arthropoda</taxon>
        <taxon>Chelicerata</taxon>
        <taxon>Arachnida</taxon>
        <taxon>Araneae</taxon>
        <taxon>Araneomorphae</taxon>
        <taxon>Entelegynae</taxon>
        <taxon>Araneoidea</taxon>
        <taxon>Nephilidae</taxon>
        <taxon>Trichonephila</taxon>
        <taxon>Trichonephila inaurata</taxon>
    </lineage>
</organism>
<dbReference type="EMBL" id="BMAV01019688">
    <property type="protein sequence ID" value="GFY72837.1"/>
    <property type="molecule type" value="Genomic_DNA"/>
</dbReference>
<gene>
    <name evidence="2" type="ORF">TNIN_48341</name>
</gene>
<dbReference type="AlphaFoldDB" id="A0A8X6YIY4"/>
<reference evidence="2" key="1">
    <citation type="submission" date="2020-08" db="EMBL/GenBank/DDBJ databases">
        <title>Multicomponent nature underlies the extraordinary mechanical properties of spider dragline silk.</title>
        <authorList>
            <person name="Kono N."/>
            <person name="Nakamura H."/>
            <person name="Mori M."/>
            <person name="Yoshida Y."/>
            <person name="Ohtoshi R."/>
            <person name="Malay A.D."/>
            <person name="Moran D.A.P."/>
            <person name="Tomita M."/>
            <person name="Numata K."/>
            <person name="Arakawa K."/>
        </authorList>
    </citation>
    <scope>NUCLEOTIDE SEQUENCE</scope>
</reference>
<evidence type="ECO:0000313" key="3">
    <source>
        <dbReference type="Proteomes" id="UP000886998"/>
    </source>
</evidence>
<keyword evidence="3" id="KW-1185">Reference proteome</keyword>
<protein>
    <submittedName>
        <fullName evidence="2">Uncharacterized protein</fullName>
    </submittedName>
</protein>
<evidence type="ECO:0000313" key="2">
    <source>
        <dbReference type="EMBL" id="GFY72837.1"/>
    </source>
</evidence>